<protein>
    <submittedName>
        <fullName evidence="2">Nuclear transport factor 2 family protein</fullName>
    </submittedName>
</protein>
<dbReference type="InterPro" id="IPR032710">
    <property type="entry name" value="NTF2-like_dom_sf"/>
</dbReference>
<keyword evidence="3" id="KW-1185">Reference proteome</keyword>
<dbReference type="Proteomes" id="UP000653472">
    <property type="component" value="Unassembled WGS sequence"/>
</dbReference>
<sequence>MSYDVLTLLDENLQRVFGEGDDNARLATVERIYAKDAVFVEPHGVFRGWQAISDIAGKIRAMHPSFRYTPIGEPDVLHGEAGRVRWVSGEPGQAPAYAGTDVITVKDGLITALYLFFDGPPDPSHLRAGA</sequence>
<dbReference type="Pfam" id="PF12680">
    <property type="entry name" value="SnoaL_2"/>
    <property type="match status" value="1"/>
</dbReference>
<dbReference type="AlphaFoldDB" id="A0A969WFJ0"/>
<evidence type="ECO:0000313" key="2">
    <source>
        <dbReference type="EMBL" id="NKF23805.1"/>
    </source>
</evidence>
<dbReference type="SUPFAM" id="SSF54427">
    <property type="entry name" value="NTF2-like"/>
    <property type="match status" value="1"/>
</dbReference>
<dbReference type="RefSeq" id="WP_168149136.1">
    <property type="nucleotide sequence ID" value="NZ_JAAVXB010000010.1"/>
</dbReference>
<dbReference type="InterPro" id="IPR037401">
    <property type="entry name" value="SnoaL-like"/>
</dbReference>
<evidence type="ECO:0000259" key="1">
    <source>
        <dbReference type="Pfam" id="PF12680"/>
    </source>
</evidence>
<gene>
    <name evidence="2" type="ORF">G7Y82_15940</name>
</gene>
<name>A0A969WFJ0_9GAMM</name>
<proteinExistence type="predicted"/>
<comment type="caution">
    <text evidence="2">The sequence shown here is derived from an EMBL/GenBank/DDBJ whole genome shotgun (WGS) entry which is preliminary data.</text>
</comment>
<evidence type="ECO:0000313" key="3">
    <source>
        <dbReference type="Proteomes" id="UP000653472"/>
    </source>
</evidence>
<reference evidence="2" key="1">
    <citation type="submission" date="2020-03" db="EMBL/GenBank/DDBJ databases">
        <title>Solimonas marina sp. nov., isolated from deep seawater of the Pacific Ocean.</title>
        <authorList>
            <person name="Liu X."/>
            <person name="Lai Q."/>
            <person name="Sun F."/>
            <person name="Gai Y."/>
            <person name="Li G."/>
            <person name="Shao Z."/>
        </authorList>
    </citation>
    <scope>NUCLEOTIDE SEQUENCE</scope>
    <source>
        <strain evidence="2">C16B3</strain>
    </source>
</reference>
<dbReference type="EMBL" id="JAAVXB010000010">
    <property type="protein sequence ID" value="NKF23805.1"/>
    <property type="molecule type" value="Genomic_DNA"/>
</dbReference>
<dbReference type="Gene3D" id="3.10.450.50">
    <property type="match status" value="1"/>
</dbReference>
<organism evidence="2 3">
    <name type="scientific">Solimonas marina</name>
    <dbReference type="NCBI Taxonomy" id="2714601"/>
    <lineage>
        <taxon>Bacteria</taxon>
        <taxon>Pseudomonadati</taxon>
        <taxon>Pseudomonadota</taxon>
        <taxon>Gammaproteobacteria</taxon>
        <taxon>Nevskiales</taxon>
        <taxon>Nevskiaceae</taxon>
        <taxon>Solimonas</taxon>
    </lineage>
</organism>
<accession>A0A969WFJ0</accession>
<feature type="domain" description="SnoaL-like" evidence="1">
    <location>
        <begin position="23"/>
        <end position="112"/>
    </location>
</feature>